<dbReference type="PANTHER" id="PTHR30295">
    <property type="entry name" value="BACTERIOFERRITIN"/>
    <property type="match status" value="1"/>
</dbReference>
<keyword evidence="9 10" id="KW-0479">Metal-binding</keyword>
<dbReference type="GO" id="GO:0006879">
    <property type="term" value="P:intracellular iron ion homeostasis"/>
    <property type="evidence" value="ECO:0007669"/>
    <property type="project" value="UniProtKB-KW"/>
</dbReference>
<dbReference type="CDD" id="cd00907">
    <property type="entry name" value="Bacterioferritin"/>
    <property type="match status" value="1"/>
</dbReference>
<feature type="binding site" evidence="10">
    <location>
        <position position="46"/>
    </location>
    <ligand>
        <name>Fe cation</name>
        <dbReference type="ChEBI" id="CHEBI:24875"/>
        <label>3</label>
    </ligand>
</feature>
<dbReference type="InterPro" id="IPR009078">
    <property type="entry name" value="Ferritin-like_SF"/>
</dbReference>
<feature type="domain" description="Ferritin-like diiron" evidence="12">
    <location>
        <begin position="1"/>
        <end position="146"/>
    </location>
</feature>
<dbReference type="AlphaFoldDB" id="A0A0C2YPS4"/>
<dbReference type="PRINTS" id="PR00601">
    <property type="entry name" value="BACFERRITIN"/>
</dbReference>
<keyword evidence="14" id="KW-1185">Reference proteome</keyword>
<evidence type="ECO:0000313" key="13">
    <source>
        <dbReference type="EMBL" id="KIL97093.1"/>
    </source>
</evidence>
<evidence type="ECO:0000313" key="14">
    <source>
        <dbReference type="Proteomes" id="UP000031971"/>
    </source>
</evidence>
<evidence type="ECO:0000256" key="6">
    <source>
        <dbReference type="ARBA" id="ARBA00023004"/>
    </source>
</evidence>
<feature type="binding site" evidence="10">
    <location>
        <position position="54"/>
    </location>
    <ligand>
        <name>Fe cation</name>
        <dbReference type="ChEBI" id="CHEBI:24875"/>
        <label>1</label>
    </ligand>
</feature>
<feature type="binding site" evidence="10">
    <location>
        <position position="51"/>
    </location>
    <ligand>
        <name>Fe cation</name>
        <dbReference type="ChEBI" id="CHEBI:24875"/>
        <label>1</label>
    </ligand>
</feature>
<evidence type="ECO:0000256" key="3">
    <source>
        <dbReference type="ARBA" id="ARBA00022448"/>
    </source>
</evidence>
<comment type="similarity">
    <text evidence="1 9 11">Belongs to the bacterioferritin family.</text>
</comment>
<dbReference type="Proteomes" id="UP000031971">
    <property type="component" value="Unassembled WGS sequence"/>
</dbReference>
<name>A0A0C2YPS4_PARME</name>
<dbReference type="GO" id="GO:0006826">
    <property type="term" value="P:iron ion transport"/>
    <property type="evidence" value="ECO:0007669"/>
    <property type="project" value="UniProtKB-KW"/>
</dbReference>
<evidence type="ECO:0000256" key="8">
    <source>
        <dbReference type="ARBA" id="ARBA00036243"/>
    </source>
</evidence>
<dbReference type="PROSITE" id="PS00549">
    <property type="entry name" value="BACTERIOFERRITIN"/>
    <property type="match status" value="1"/>
</dbReference>
<keyword evidence="4" id="KW-0410">Iron transport</keyword>
<keyword evidence="11" id="KW-0349">Heme</keyword>
<dbReference type="PROSITE" id="PS50905">
    <property type="entry name" value="FERRITIN_LIKE"/>
    <property type="match status" value="1"/>
</dbReference>
<keyword evidence="6 9" id="KW-0408">Iron</keyword>
<feature type="binding site" evidence="10">
    <location>
        <position position="50"/>
    </location>
    <ligand>
        <name>Fe cation</name>
        <dbReference type="ChEBI" id="CHEBI:24875"/>
        <label>3</label>
    </ligand>
</feature>
<evidence type="ECO:0000256" key="4">
    <source>
        <dbReference type="ARBA" id="ARBA00022496"/>
    </source>
</evidence>
<dbReference type="GO" id="GO:0008199">
    <property type="term" value="F:ferric iron binding"/>
    <property type="evidence" value="ECO:0007669"/>
    <property type="project" value="InterPro"/>
</dbReference>
<dbReference type="InterPro" id="IPR009040">
    <property type="entry name" value="Ferritin-like_diiron"/>
</dbReference>
<feature type="binding site" evidence="10">
    <location>
        <position position="18"/>
    </location>
    <ligand>
        <name>Fe cation</name>
        <dbReference type="ChEBI" id="CHEBI:24875"/>
        <label>1</label>
    </ligand>
</feature>
<keyword evidence="7" id="KW-0406">Ion transport</keyword>
<dbReference type="OrthoDB" id="9800505at2"/>
<dbReference type="Pfam" id="PF00210">
    <property type="entry name" value="Ferritin"/>
    <property type="match status" value="1"/>
</dbReference>
<dbReference type="NCBIfam" id="TIGR00754">
    <property type="entry name" value="bfr"/>
    <property type="match status" value="1"/>
</dbReference>
<feature type="binding site" evidence="10">
    <location>
        <position position="128"/>
    </location>
    <ligand>
        <name>Fe cation</name>
        <dbReference type="ChEBI" id="CHEBI:24875"/>
        <label>1</label>
    </ligand>
</feature>
<comment type="function">
    <text evidence="11">Iron-storage protein.</text>
</comment>
<proteinExistence type="inferred from homology"/>
<evidence type="ECO:0000256" key="9">
    <source>
        <dbReference type="PIRNR" id="PIRNR002560"/>
    </source>
</evidence>
<feature type="binding site" evidence="10">
    <location>
        <position position="131"/>
    </location>
    <ligand>
        <name>Fe cation</name>
        <dbReference type="ChEBI" id="CHEBI:24875"/>
        <label>2</label>
    </ligand>
</feature>
<dbReference type="PIRSF" id="PIRSF002560">
    <property type="entry name" value="Bacterioferritin"/>
    <property type="match status" value="1"/>
</dbReference>
<comment type="catalytic activity">
    <reaction evidence="8">
        <text>Fe(2+)(in) = Fe(2+)(out)</text>
        <dbReference type="Rhea" id="RHEA:28486"/>
        <dbReference type="ChEBI" id="CHEBI:29033"/>
    </reaction>
</comment>
<dbReference type="Gene3D" id="1.20.1260.10">
    <property type="match status" value="1"/>
</dbReference>
<evidence type="ECO:0000259" key="12">
    <source>
        <dbReference type="PROSITE" id="PS50905"/>
    </source>
</evidence>
<evidence type="ECO:0000256" key="2">
    <source>
        <dbReference type="ARBA" id="ARBA00022434"/>
    </source>
</evidence>
<dbReference type="SUPFAM" id="SSF47240">
    <property type="entry name" value="Ferritin-like"/>
    <property type="match status" value="1"/>
</dbReference>
<dbReference type="InterPro" id="IPR012347">
    <property type="entry name" value="Ferritin-like"/>
</dbReference>
<keyword evidence="2 9" id="KW-0409">Iron storage</keyword>
<keyword evidence="5" id="KW-0560">Oxidoreductase</keyword>
<dbReference type="PANTHER" id="PTHR30295:SF9">
    <property type="entry name" value="BACTERIOFERRITIN"/>
    <property type="match status" value="1"/>
</dbReference>
<dbReference type="RefSeq" id="WP_041041798.1">
    <property type="nucleotide sequence ID" value="NZ_JXSL01000030.1"/>
</dbReference>
<evidence type="ECO:0000256" key="11">
    <source>
        <dbReference type="RuleBase" id="RU000623"/>
    </source>
</evidence>
<sequence length="163" mass="18740">MKGKKSVISRLNKLLVGELVAADQYFVHSRMYQEWGLQKLYERIDHERMDELEHADLLIRRILFLEGTPDISKRPGPNIGKDVPSMLKNDLDYELAVIAELKEVIAHCEAEKDYDSRRILQHILEETEQDHTLWLEQQLGLIARMGLQNYIQSAAGDIAQGAS</sequence>
<reference evidence="13 14" key="1">
    <citation type="submission" date="2015-01" db="EMBL/GenBank/DDBJ databases">
        <title>Genome Sequence of Magnetospirillum magnetotacticum Strain MS-1.</title>
        <authorList>
            <person name="Marinov G.K."/>
            <person name="Smalley M.D."/>
            <person name="DeSalvo G."/>
        </authorList>
    </citation>
    <scope>NUCLEOTIDE SEQUENCE [LARGE SCALE GENOMIC DNA]</scope>
    <source>
        <strain evidence="13 14">MS-1</strain>
    </source>
</reference>
<dbReference type="STRING" id="272627.CCC_00154"/>
<evidence type="ECO:0000256" key="1">
    <source>
        <dbReference type="ARBA" id="ARBA00008093"/>
    </source>
</evidence>
<protein>
    <recommendedName>
        <fullName evidence="9 11">Bacterioferritin</fullName>
    </recommendedName>
</protein>
<feature type="binding site" evidence="10">
    <location>
        <position position="94"/>
    </location>
    <ligand>
        <name>Fe cation</name>
        <dbReference type="ChEBI" id="CHEBI:24875"/>
        <label>2</label>
    </ligand>
</feature>
<dbReference type="GO" id="GO:0005829">
    <property type="term" value="C:cytosol"/>
    <property type="evidence" value="ECO:0007669"/>
    <property type="project" value="TreeGrafter"/>
</dbReference>
<dbReference type="GO" id="GO:0004322">
    <property type="term" value="F:ferroxidase activity"/>
    <property type="evidence" value="ECO:0007669"/>
    <property type="project" value="TreeGrafter"/>
</dbReference>
<dbReference type="EMBL" id="JXSL01000030">
    <property type="protein sequence ID" value="KIL97093.1"/>
    <property type="molecule type" value="Genomic_DNA"/>
</dbReference>
<organism evidence="13 14">
    <name type="scientific">Paramagnetospirillum magnetotacticum MS-1</name>
    <dbReference type="NCBI Taxonomy" id="272627"/>
    <lineage>
        <taxon>Bacteria</taxon>
        <taxon>Pseudomonadati</taxon>
        <taxon>Pseudomonadota</taxon>
        <taxon>Alphaproteobacteria</taxon>
        <taxon>Rhodospirillales</taxon>
        <taxon>Magnetospirillaceae</taxon>
        <taxon>Paramagnetospirillum</taxon>
    </lineage>
</organism>
<comment type="caution">
    <text evidence="13">The sequence shown here is derived from an EMBL/GenBank/DDBJ whole genome shotgun (WGS) entry which is preliminary data.</text>
</comment>
<dbReference type="InterPro" id="IPR008331">
    <property type="entry name" value="Ferritin_DPS_dom"/>
</dbReference>
<evidence type="ECO:0000256" key="7">
    <source>
        <dbReference type="ARBA" id="ARBA00023065"/>
    </source>
</evidence>
<gene>
    <name evidence="13" type="ORF">CCC_00154</name>
</gene>
<accession>A0A0C2YPS4</accession>
<dbReference type="InterPro" id="IPR002024">
    <property type="entry name" value="Bacterioferritin"/>
</dbReference>
<keyword evidence="3" id="KW-0813">Transport</keyword>
<feature type="binding site" evidence="10">
    <location>
        <position position="128"/>
    </location>
    <ligand>
        <name>Fe cation</name>
        <dbReference type="ChEBI" id="CHEBI:24875"/>
        <label>2</label>
    </ligand>
</feature>
<dbReference type="GO" id="GO:0020037">
    <property type="term" value="F:heme binding"/>
    <property type="evidence" value="ECO:0007669"/>
    <property type="project" value="TreeGrafter"/>
</dbReference>
<evidence type="ECO:0000256" key="10">
    <source>
        <dbReference type="PIRSR" id="PIRSR002560-1"/>
    </source>
</evidence>
<feature type="binding site" evidence="10">
    <location>
        <position position="51"/>
    </location>
    <ligand>
        <name>Fe cation</name>
        <dbReference type="ChEBI" id="CHEBI:24875"/>
        <label>2</label>
    </ligand>
</feature>
<evidence type="ECO:0000256" key="5">
    <source>
        <dbReference type="ARBA" id="ARBA00023002"/>
    </source>
</evidence>